<comment type="similarity">
    <text evidence="2">Belongs to the methylmalonyl-CoA mutase family.</text>
</comment>
<evidence type="ECO:0000256" key="1">
    <source>
        <dbReference type="ARBA" id="ARBA00001922"/>
    </source>
</evidence>
<dbReference type="Gene3D" id="3.20.20.240">
    <property type="entry name" value="Methylmalonyl-CoA mutase"/>
    <property type="match status" value="1"/>
</dbReference>
<dbReference type="PANTHER" id="PTHR48101">
    <property type="entry name" value="METHYLMALONYL-COA MUTASE, MITOCHONDRIAL-RELATED"/>
    <property type="match status" value="1"/>
</dbReference>
<dbReference type="InterPro" id="IPR006099">
    <property type="entry name" value="MeMalonylCoA_mutase_a/b_cat"/>
</dbReference>
<dbReference type="GO" id="GO:0016866">
    <property type="term" value="F:intramolecular transferase activity"/>
    <property type="evidence" value="ECO:0007669"/>
    <property type="project" value="InterPro"/>
</dbReference>
<keyword evidence="5" id="KW-0170">Cobalt</keyword>
<evidence type="ECO:0000256" key="4">
    <source>
        <dbReference type="ARBA" id="ARBA00023235"/>
    </source>
</evidence>
<reference evidence="7 8" key="1">
    <citation type="submission" date="2018-04" db="EMBL/GenBank/DDBJ databases">
        <title>Complete genome uncultured novel isolate.</title>
        <authorList>
            <person name="Merlino G."/>
        </authorList>
    </citation>
    <scope>NUCLEOTIDE SEQUENCE [LARGE SCALE GENOMIC DNA]</scope>
    <source>
        <strain evidence="8">R1DC9</strain>
    </source>
</reference>
<accession>A0A4D7JC87</accession>
<dbReference type="SUPFAM" id="SSF52242">
    <property type="entry name" value="Cobalamin (vitamin B12)-binding domain"/>
    <property type="match status" value="1"/>
</dbReference>
<dbReference type="AlphaFoldDB" id="A0A4D7JC87"/>
<comment type="cofactor">
    <cofactor evidence="1">
        <name>adenosylcob(III)alamin</name>
        <dbReference type="ChEBI" id="CHEBI:18408"/>
    </cofactor>
</comment>
<dbReference type="GO" id="GO:0031419">
    <property type="term" value="F:cobalamin binding"/>
    <property type="evidence" value="ECO:0007669"/>
    <property type="project" value="UniProtKB-KW"/>
</dbReference>
<gene>
    <name evidence="7" type="ORF">DCC35_04030</name>
</gene>
<dbReference type="PANTHER" id="PTHR48101:SF1">
    <property type="entry name" value="METHYLMALONYL-COA MUTASE, LARGE SUBUNIT"/>
    <property type="match status" value="1"/>
</dbReference>
<evidence type="ECO:0000313" key="8">
    <source>
        <dbReference type="Proteomes" id="UP000298616"/>
    </source>
</evidence>
<dbReference type="InterPro" id="IPR016176">
    <property type="entry name" value="Cbl-dep_enz_cat"/>
</dbReference>
<sequence>MFPVDKIKLENQSFDPIDKPQWYDKIIEDLKGKTSIEKLKAKTYEPFDVDPFYTEQESGQWKYLEILNRPTDKNKPREWCYLERIKVTNDFNANKEIKKALKTDVGGFILDLYDDPDIQFSKILDSIEQTEFKIFLESDNRAFTCLNRFTDYSKTEIIQNLSGGILYDPLSLLSRHGSIDDAVFSKIISMLERTENIKDFTVFSVDSSTFSNAGASVTQELAFSCSEFAEYCTRLSDMGVPLQTTISEKLTIEMGTGQNFFLEIAKGRALRYLFYKIAQEFGVKDISPHDFNILSRTSMWNKSLFDPYVNILRTTTETMSALLGGADYIKIADFNAPFRPSDDFSRRISRNISHLLRHESHFDKVADPVAGNWLIDSLTDKLIGAAWKLFLKTEEHGGYMEALKKGFVQQEINEVRLRKISDLAAHKEDYIGTTKFQMSAEIIDPDAINHDFNGNPEIDKALTPISSMTEFNQLRLRTEAFVKRLGQDYRPMVIPVLLNNTAVARARKEYAGLFFGSAGFRIEDSMVNKSLDEQLEYAHKFPKAIIAFCADNDALVDEEIKLFDDYKLNEKSEEQILSVLGKPTDYDKLKSCDAIDFFINQKTNTIDLLTHMQKKLGVISTEKETEA</sequence>
<dbReference type="Proteomes" id="UP000298616">
    <property type="component" value="Chromosome"/>
</dbReference>
<dbReference type="EMBL" id="CP028923">
    <property type="protein sequence ID" value="QCK13979.1"/>
    <property type="molecule type" value="Genomic_DNA"/>
</dbReference>
<evidence type="ECO:0000256" key="3">
    <source>
        <dbReference type="ARBA" id="ARBA00022628"/>
    </source>
</evidence>
<organism evidence="7 8">
    <name type="scientific">Mangrovivirga cuniculi</name>
    <dbReference type="NCBI Taxonomy" id="2715131"/>
    <lineage>
        <taxon>Bacteria</taxon>
        <taxon>Pseudomonadati</taxon>
        <taxon>Bacteroidota</taxon>
        <taxon>Cytophagia</taxon>
        <taxon>Cytophagales</taxon>
        <taxon>Mangrovivirgaceae</taxon>
        <taxon>Mangrovivirga</taxon>
    </lineage>
</organism>
<keyword evidence="8" id="KW-1185">Reference proteome</keyword>
<dbReference type="GO" id="GO:0046872">
    <property type="term" value="F:metal ion binding"/>
    <property type="evidence" value="ECO:0007669"/>
    <property type="project" value="InterPro"/>
</dbReference>
<name>A0A4D7JC87_9BACT</name>
<evidence type="ECO:0000313" key="7">
    <source>
        <dbReference type="EMBL" id="QCK13979.1"/>
    </source>
</evidence>
<dbReference type="OrthoDB" id="9762378at2"/>
<evidence type="ECO:0000259" key="6">
    <source>
        <dbReference type="Pfam" id="PF01642"/>
    </source>
</evidence>
<protein>
    <recommendedName>
        <fullName evidence="6">Methylmalonyl-CoA mutase alpha/beta chain catalytic domain-containing protein</fullName>
    </recommendedName>
</protein>
<dbReference type="InterPro" id="IPR036724">
    <property type="entry name" value="Cobalamin-bd_sf"/>
</dbReference>
<dbReference type="KEGG" id="fpf:DCC35_04030"/>
<feature type="domain" description="Methylmalonyl-CoA mutase alpha/beta chain catalytic" evidence="6">
    <location>
        <begin position="159"/>
        <end position="448"/>
    </location>
</feature>
<dbReference type="Pfam" id="PF01642">
    <property type="entry name" value="MM_CoA_mutase"/>
    <property type="match status" value="1"/>
</dbReference>
<dbReference type="SUPFAM" id="SSF51703">
    <property type="entry name" value="Cobalamin (vitamin B12)-dependent enzymes"/>
    <property type="match status" value="1"/>
</dbReference>
<proteinExistence type="inferred from homology"/>
<evidence type="ECO:0000256" key="2">
    <source>
        <dbReference type="ARBA" id="ARBA00008465"/>
    </source>
</evidence>
<evidence type="ECO:0000256" key="5">
    <source>
        <dbReference type="ARBA" id="ARBA00023285"/>
    </source>
</evidence>
<keyword evidence="3" id="KW-0846">Cobalamin</keyword>
<dbReference type="Gene3D" id="3.40.50.280">
    <property type="entry name" value="Cobalamin-binding domain"/>
    <property type="match status" value="1"/>
</dbReference>
<keyword evidence="4" id="KW-0413">Isomerase</keyword>